<comment type="caution">
    <text evidence="1">The sequence shown here is derived from an EMBL/GenBank/DDBJ whole genome shotgun (WGS) entry which is preliminary data.</text>
</comment>
<dbReference type="Proteomes" id="UP000609172">
    <property type="component" value="Unassembled WGS sequence"/>
</dbReference>
<organism evidence="1 2">
    <name type="scientific">Flavobacterium agrisoli</name>
    <dbReference type="NCBI Taxonomy" id="2793066"/>
    <lineage>
        <taxon>Bacteria</taxon>
        <taxon>Pseudomonadati</taxon>
        <taxon>Bacteroidota</taxon>
        <taxon>Flavobacteriia</taxon>
        <taxon>Flavobacteriales</taxon>
        <taxon>Flavobacteriaceae</taxon>
        <taxon>Flavobacterium</taxon>
    </lineage>
</organism>
<keyword evidence="2" id="KW-1185">Reference proteome</keyword>
<dbReference type="RefSeq" id="WP_200107295.1">
    <property type="nucleotide sequence ID" value="NZ_JAEHFV010000009.1"/>
</dbReference>
<proteinExistence type="predicted"/>
<reference evidence="1" key="1">
    <citation type="submission" date="2020-12" db="EMBL/GenBank/DDBJ databases">
        <title>Bacterial novel species Flavobacterium sp. SE-1-e isolated from soil.</title>
        <authorList>
            <person name="Jung H.-Y."/>
        </authorList>
    </citation>
    <scope>NUCLEOTIDE SEQUENCE</scope>
    <source>
        <strain evidence="1">SE-1-e</strain>
    </source>
</reference>
<dbReference type="EMBL" id="JAEHFV010000009">
    <property type="protein sequence ID" value="MBK0371171.1"/>
    <property type="molecule type" value="Genomic_DNA"/>
</dbReference>
<gene>
    <name evidence="1" type="ORF">I5M07_15170</name>
</gene>
<evidence type="ECO:0000313" key="1">
    <source>
        <dbReference type="EMBL" id="MBK0371171.1"/>
    </source>
</evidence>
<protein>
    <submittedName>
        <fullName evidence="1">Uncharacterized protein</fullName>
    </submittedName>
</protein>
<accession>A0A934PMY3</accession>
<sequence>MKTKEKLLFPKLENEFLDNLLGQLVNKHNVIQMFFTKNPSSKFSYLIIHIESSIDAKQLQQNKWVSKVRRLYQIVVLFIYSTRLHHRFSLGDPFIELYCQSSAVIYQNNGFKNSLVSGRNWEKYKKRFNTYKDRFHHDHNLYKSHIQNLISEGSSNSIFTSYERLIGFDLDYLEELYCGNKSGLSLGERITNLIEYVPVIQKYFVRSSYSNYYLTDLFKKAKEATDDDELIYRDEMYEAVGIAQQKIFHLIEERFEELKKNVKKIRFEKHAVLCQTPDKSKDIILSAAIEAILNSTEVEEIYLFHQVTYGERISYYLMLIVTVGNNEKIKSISESLKYKTGDKYNFVLLSHSRYWIQKNLYQYQSFFVSIVKNEYLIYSASKYFAEFHWETNHDPYHADLYFYYTSTKNTASQFYTIVNNAEENYQGLDTLFTLFFISFCRTYIFVKTYYLPNDLSNQSLWQLCVYADSDIRKYDYLLEQFWTDFFPYLDKNMRLYHKLIKLNKDEVNPMNIIIDKLMNELDNLIIKGGVLSNFEQN</sequence>
<evidence type="ECO:0000313" key="2">
    <source>
        <dbReference type="Proteomes" id="UP000609172"/>
    </source>
</evidence>
<name>A0A934PMY3_9FLAO</name>
<dbReference type="AlphaFoldDB" id="A0A934PMY3"/>